<proteinExistence type="predicted"/>
<dbReference type="GO" id="GO:0009507">
    <property type="term" value="C:chloroplast"/>
    <property type="evidence" value="ECO:0007669"/>
    <property type="project" value="TreeGrafter"/>
</dbReference>
<evidence type="ECO:0000313" key="4">
    <source>
        <dbReference type="Proteomes" id="UP000324897"/>
    </source>
</evidence>
<gene>
    <name evidence="3" type="ORF">EJB05_27759</name>
</gene>
<dbReference type="PANTHER" id="PTHR33399:SF6">
    <property type="entry name" value="PSBQ-LIKE PROTEIN 3, CHLOROPLASTIC"/>
    <property type="match status" value="1"/>
</dbReference>
<evidence type="ECO:0000256" key="1">
    <source>
        <dbReference type="ARBA" id="ARBA00023078"/>
    </source>
</evidence>
<organism evidence="3 4">
    <name type="scientific">Eragrostis curvula</name>
    <name type="common">weeping love grass</name>
    <dbReference type="NCBI Taxonomy" id="38414"/>
    <lineage>
        <taxon>Eukaryota</taxon>
        <taxon>Viridiplantae</taxon>
        <taxon>Streptophyta</taxon>
        <taxon>Embryophyta</taxon>
        <taxon>Tracheophyta</taxon>
        <taxon>Spermatophyta</taxon>
        <taxon>Magnoliopsida</taxon>
        <taxon>Liliopsida</taxon>
        <taxon>Poales</taxon>
        <taxon>Poaceae</taxon>
        <taxon>PACMAD clade</taxon>
        <taxon>Chloridoideae</taxon>
        <taxon>Eragrostideae</taxon>
        <taxon>Eragrostidinae</taxon>
        <taxon>Eragrostis</taxon>
    </lineage>
</organism>
<dbReference type="Gene3D" id="1.20.120.290">
    <property type="entry name" value="Oxygen-evolving enhancer protein 3 (PsbQ), four-helix up-down bundle"/>
    <property type="match status" value="1"/>
</dbReference>
<feature type="non-terminal residue" evidence="3">
    <location>
        <position position="199"/>
    </location>
</feature>
<dbReference type="SUPFAM" id="SSF101112">
    <property type="entry name" value="Oxygen-evolving enhancer protein 3"/>
    <property type="match status" value="1"/>
</dbReference>
<keyword evidence="4" id="KW-1185">Reference proteome</keyword>
<dbReference type="GO" id="GO:0009767">
    <property type="term" value="P:photosynthetic electron transport chain"/>
    <property type="evidence" value="ECO:0007669"/>
    <property type="project" value="TreeGrafter"/>
</dbReference>
<keyword evidence="1" id="KW-0793">Thylakoid</keyword>
<dbReference type="InterPro" id="IPR023222">
    <property type="entry name" value="PsbQ-like_dom_sf"/>
</dbReference>
<dbReference type="Proteomes" id="UP000324897">
    <property type="component" value="Chromosome 2"/>
</dbReference>
<feature type="region of interest" description="Disordered" evidence="2">
    <location>
        <begin position="1"/>
        <end position="23"/>
    </location>
</feature>
<sequence length="199" mass="21841">MLPPGPPCTRRRRDHPDSAAQPLPLLSPQLTTLALFVEVPPHGSTDGGALATTVVLILPLPWTSPPRPRALGSGQRWTPGGSTRWQADLAVGGRIQPGTSGSSRELRVERLNDAGAWRELQAELRASASNLKQDLYAIIQATDPTRRAELTTNFLDYAARDKDVPQVQEHYGNIVVDLKFREVETSTRVRPEQQAPEES</sequence>
<dbReference type="Gramene" id="TVU25268">
    <property type="protein sequence ID" value="TVU25268"/>
    <property type="gene ID" value="EJB05_27759"/>
</dbReference>
<reference evidence="3 4" key="1">
    <citation type="journal article" date="2019" name="Sci. Rep.">
        <title>A high-quality genome of Eragrostis curvula grass provides insights into Poaceae evolution and supports new strategies to enhance forage quality.</title>
        <authorList>
            <person name="Carballo J."/>
            <person name="Santos B.A.C.M."/>
            <person name="Zappacosta D."/>
            <person name="Garbus I."/>
            <person name="Selva J.P."/>
            <person name="Gallo C.A."/>
            <person name="Diaz A."/>
            <person name="Albertini E."/>
            <person name="Caccamo M."/>
            <person name="Echenique V."/>
        </authorList>
    </citation>
    <scope>NUCLEOTIDE SEQUENCE [LARGE SCALE GENOMIC DNA]</scope>
    <source>
        <strain evidence="4">cv. Victoria</strain>
        <tissue evidence="3">Leaf</tissue>
    </source>
</reference>
<dbReference type="AlphaFoldDB" id="A0A5J9UPH9"/>
<dbReference type="OrthoDB" id="667835at2759"/>
<dbReference type="PANTHER" id="PTHR33399">
    <property type="entry name" value="OXYGEN-EVOLVING ENHANCER PROTEIN 3-1, CHLOROPLASTIC"/>
    <property type="match status" value="1"/>
</dbReference>
<dbReference type="EMBL" id="RWGY01000013">
    <property type="protein sequence ID" value="TVU25268.1"/>
    <property type="molecule type" value="Genomic_DNA"/>
</dbReference>
<feature type="non-terminal residue" evidence="3">
    <location>
        <position position="1"/>
    </location>
</feature>
<evidence type="ECO:0000256" key="2">
    <source>
        <dbReference type="SAM" id="MobiDB-lite"/>
    </source>
</evidence>
<comment type="caution">
    <text evidence="3">The sequence shown here is derived from an EMBL/GenBank/DDBJ whole genome shotgun (WGS) entry which is preliminary data.</text>
</comment>
<protein>
    <submittedName>
        <fullName evidence="3">Uncharacterized protein</fullName>
    </submittedName>
</protein>
<accession>A0A5J9UPH9</accession>
<evidence type="ECO:0000313" key="3">
    <source>
        <dbReference type="EMBL" id="TVU25268.1"/>
    </source>
</evidence>
<dbReference type="InterPro" id="IPR054099">
    <property type="entry name" value="PSII_PsbQ_pln"/>
</dbReference>
<name>A0A5J9UPH9_9POAL</name>